<sequence length="1198" mass="132817">MNRQTSKRNRSVILTREGWQKFQKAKLEQELREKSGLKYTIEEISELAGLSANTITKILARQHGVDKRTLVNLFMAFNLELSPLDYSKVNPDFEDSTIRKQIDWGEAVDVSVFYGREDELAVLKEWIIDQNCRVVALLGMGGIGKTSLAAKLVQDIQMEFDYIIWRSLYNSPPLFELLTGLIQFFSNEQVMETEPPKSIDGTILQVINCLQKHQCLIILDNVETILQSGAIAGCYAEGYEGYGQFIQRLGEISHHSCLLLTSREKPKDVALLEGLALPIRVLQLKGLSKDEGKKIFQLKGLGGEDSKQGELIERYCGNPLALKIVATTIQDVFDGNISEFLKQKTFIFGHIQAVFEKQFQRLSELERDIIYWLAINQDSMNLQELQQDFISPVRPQKLLEAIESLVRRSLIDRSGQTLSDKNSIYFKLHPLLMEYVTSKLIKQLSQEIASQRILLLKSHALIKAEGKECTKETQIRLILKPVLDEILSIFKSQQRLENHLKQILAKLRKESPLEPGYAGGNILNLLCHLKTDLRDYDFSHLSVWQADLQGVNLRGVNFKNTNLSKSVFTKDFSRISAIAFSPNGKIFATSDANGRVSFWREFGDREQLLTCHGHTCWVGAIAFSPDGKTLGSAGSDQNVKLWDVSTGECVKILKQHDEPIRSIAFSPQGQIIALGSDDQTVCLLNIMTGETYKILREHTDPVLSVAFNPKGRILASASSDTTIKLWNFRTGECLKTLQGHTGAVWSIAFSPNGQILASSGDDQTIRLWNVVTGECIRIYEGHSARVRSVAFAPQGKTLASGSDDQTVKIWDTSTSECLKTLEGHTGLICSVAFGSEGHILASGSDDKTVRLWNVNTGQTLRILQGYNNAVHSLTFAPEGKVLFSCNDDQTVKVWDPTTGKCLKVLHGDSNRVRTVACSQDGNILATGCYDQLVRLWNPNSGECCKILRGHTGWVKSVGFAPDGNVLASSSDDKTVRLWDVSTGELLKILEHSHGVWSVTFSPDGHILASGSDDRTVKLWNVNTGECLKTLSGHKGWILSVAFSPEGHILASASKDKTVKLWNVSTGECLKTLSGHSSWVLSVAFSPILSSERRILATGSTDKMVKLWDSISGQCINTLHGHTHWIRSVAFSPDGQTLVSGSEDEMVKLWDVASGECLKTFRNERPYEGMDITGVTGLSEATIASLKALGAIQSSFVSS</sequence>
<dbReference type="Proteomes" id="UP000667802">
    <property type="component" value="Unassembled WGS sequence"/>
</dbReference>
<feature type="repeat" description="WD" evidence="3">
    <location>
        <begin position="947"/>
        <end position="988"/>
    </location>
</feature>
<feature type="repeat" description="WD" evidence="3">
    <location>
        <begin position="653"/>
        <end position="694"/>
    </location>
</feature>
<evidence type="ECO:0000256" key="1">
    <source>
        <dbReference type="ARBA" id="ARBA00022574"/>
    </source>
</evidence>
<dbReference type="InterPro" id="IPR036322">
    <property type="entry name" value="WD40_repeat_dom_sf"/>
</dbReference>
<gene>
    <name evidence="5" type="ORF">G7B40_002620</name>
</gene>
<dbReference type="SMART" id="SM00320">
    <property type="entry name" value="WD40"/>
    <property type="match status" value="14"/>
</dbReference>
<dbReference type="PRINTS" id="PR00320">
    <property type="entry name" value="GPROTEINBRPT"/>
</dbReference>
<feature type="repeat" description="WD" evidence="3">
    <location>
        <begin position="611"/>
        <end position="652"/>
    </location>
</feature>
<feature type="repeat" description="WD" evidence="3">
    <location>
        <begin position="695"/>
        <end position="736"/>
    </location>
</feature>
<evidence type="ECO:0000313" key="5">
    <source>
        <dbReference type="EMBL" id="MDR9893482.1"/>
    </source>
</evidence>
<dbReference type="CDD" id="cd00093">
    <property type="entry name" value="HTH_XRE"/>
    <property type="match status" value="1"/>
</dbReference>
<evidence type="ECO:0000256" key="2">
    <source>
        <dbReference type="ARBA" id="ARBA00022737"/>
    </source>
</evidence>
<evidence type="ECO:0000313" key="6">
    <source>
        <dbReference type="Proteomes" id="UP000667802"/>
    </source>
</evidence>
<feature type="repeat" description="WD" evidence="3">
    <location>
        <begin position="779"/>
        <end position="820"/>
    </location>
</feature>
<dbReference type="EMBL" id="JAALHA020000001">
    <property type="protein sequence ID" value="MDR9893482.1"/>
    <property type="molecule type" value="Genomic_DNA"/>
</dbReference>
<dbReference type="InterPro" id="IPR057646">
    <property type="entry name" value="WD40_WDHD1_1st"/>
</dbReference>
<dbReference type="Pfam" id="PF00931">
    <property type="entry name" value="NB-ARC"/>
    <property type="match status" value="1"/>
</dbReference>
<evidence type="ECO:0000256" key="3">
    <source>
        <dbReference type="PROSITE-ProRule" id="PRU00221"/>
    </source>
</evidence>
<dbReference type="PANTHER" id="PTHR19848:SF8">
    <property type="entry name" value="F-BOX AND WD REPEAT DOMAIN CONTAINING 7"/>
    <property type="match status" value="1"/>
</dbReference>
<dbReference type="InterPro" id="IPR015943">
    <property type="entry name" value="WD40/YVTN_repeat-like_dom_sf"/>
</dbReference>
<keyword evidence="2" id="KW-0677">Repeat</keyword>
<feature type="repeat" description="WD" evidence="3">
    <location>
        <begin position="568"/>
        <end position="599"/>
    </location>
</feature>
<feature type="repeat" description="WD" evidence="3">
    <location>
        <begin position="905"/>
        <end position="946"/>
    </location>
</feature>
<dbReference type="GO" id="GO:0043531">
    <property type="term" value="F:ADP binding"/>
    <property type="evidence" value="ECO:0007669"/>
    <property type="project" value="InterPro"/>
</dbReference>
<dbReference type="InterPro" id="IPR001680">
    <property type="entry name" value="WD40_rpt"/>
</dbReference>
<feature type="repeat" description="WD" evidence="3">
    <location>
        <begin position="1072"/>
        <end position="1117"/>
    </location>
</feature>
<dbReference type="PRINTS" id="PR00364">
    <property type="entry name" value="DISEASERSIST"/>
</dbReference>
<dbReference type="SUPFAM" id="SSF141571">
    <property type="entry name" value="Pentapeptide repeat-like"/>
    <property type="match status" value="1"/>
</dbReference>
<evidence type="ECO:0000259" key="4">
    <source>
        <dbReference type="PROSITE" id="PS50943"/>
    </source>
</evidence>
<dbReference type="SUPFAM" id="SSF50978">
    <property type="entry name" value="WD40 repeat-like"/>
    <property type="match status" value="1"/>
</dbReference>
<dbReference type="FunFam" id="2.130.10.10:FF:000228">
    <property type="entry name" value="COMPASS-like H3K4 histone methylase component WDR5A"/>
    <property type="match status" value="1"/>
</dbReference>
<feature type="repeat" description="WD" evidence="3">
    <location>
        <begin position="863"/>
        <end position="904"/>
    </location>
</feature>
<dbReference type="RefSeq" id="WP_208354469.1">
    <property type="nucleotide sequence ID" value="NZ_JAALHA020000001.1"/>
</dbReference>
<dbReference type="PANTHER" id="PTHR19848">
    <property type="entry name" value="WD40 REPEAT PROTEIN"/>
    <property type="match status" value="1"/>
</dbReference>
<dbReference type="Gene3D" id="3.40.50.300">
    <property type="entry name" value="P-loop containing nucleotide triphosphate hydrolases"/>
    <property type="match status" value="1"/>
</dbReference>
<protein>
    <submittedName>
        <fullName evidence="5">NB-ARC domain-containing protein</fullName>
    </submittedName>
</protein>
<keyword evidence="6" id="KW-1185">Reference proteome</keyword>
<dbReference type="InterPro" id="IPR027417">
    <property type="entry name" value="P-loop_NTPase"/>
</dbReference>
<accession>A0AAP5I1N2</accession>
<dbReference type="InterPro" id="IPR001387">
    <property type="entry name" value="Cro/C1-type_HTH"/>
</dbReference>
<dbReference type="SUPFAM" id="SSF50998">
    <property type="entry name" value="Quinoprotein alcohol dehydrogenase-like"/>
    <property type="match status" value="1"/>
</dbReference>
<dbReference type="AlphaFoldDB" id="A0AAP5I1N2"/>
<feature type="repeat" description="WD" evidence="3">
    <location>
        <begin position="988"/>
        <end position="1029"/>
    </location>
</feature>
<name>A0AAP5I1N2_9CYAN</name>
<feature type="repeat" description="WD" evidence="3">
    <location>
        <begin position="1030"/>
        <end position="1071"/>
    </location>
</feature>
<dbReference type="CDD" id="cd00200">
    <property type="entry name" value="WD40"/>
    <property type="match status" value="3"/>
</dbReference>
<feature type="domain" description="HTH cro/C1-type" evidence="4">
    <location>
        <begin position="29"/>
        <end position="84"/>
    </location>
</feature>
<feature type="repeat" description="WD" evidence="3">
    <location>
        <begin position="821"/>
        <end position="862"/>
    </location>
</feature>
<comment type="caution">
    <text evidence="5">The sequence shown here is derived from an EMBL/GenBank/DDBJ whole genome shotgun (WGS) entry which is preliminary data.</text>
</comment>
<dbReference type="SUPFAM" id="SSF52540">
    <property type="entry name" value="P-loop containing nucleoside triphosphate hydrolases"/>
    <property type="match status" value="1"/>
</dbReference>
<reference evidence="6" key="1">
    <citation type="journal article" date="2021" name="Science">
        <title>Hunting the eagle killer: A cyanobacterial neurotoxin causes vacuolar myelinopathy.</title>
        <authorList>
            <person name="Breinlinger S."/>
            <person name="Phillips T.J."/>
            <person name="Haram B.N."/>
            <person name="Mares J."/>
            <person name="Martinez Yerena J.A."/>
            <person name="Hrouzek P."/>
            <person name="Sobotka R."/>
            <person name="Henderson W.M."/>
            <person name="Schmieder P."/>
            <person name="Williams S.M."/>
            <person name="Lauderdale J.D."/>
            <person name="Wilde H.D."/>
            <person name="Gerrin W."/>
            <person name="Kust A."/>
            <person name="Washington J.W."/>
            <person name="Wagner C."/>
            <person name="Geier B."/>
            <person name="Liebeke M."/>
            <person name="Enke H."/>
            <person name="Niedermeyer T.H.J."/>
            <person name="Wilde S.B."/>
        </authorList>
    </citation>
    <scope>NUCLEOTIDE SEQUENCE [LARGE SCALE GENOMIC DNA]</scope>
    <source>
        <strain evidence="6">Thurmond2011</strain>
    </source>
</reference>
<dbReference type="InterPro" id="IPR002182">
    <property type="entry name" value="NB-ARC"/>
</dbReference>
<dbReference type="PROSITE" id="PS50294">
    <property type="entry name" value="WD_REPEATS_REGION"/>
    <property type="match status" value="13"/>
</dbReference>
<dbReference type="PROSITE" id="PS00678">
    <property type="entry name" value="WD_REPEATS_1"/>
    <property type="match status" value="9"/>
</dbReference>
<dbReference type="Pfam" id="PF24817">
    <property type="entry name" value="WD40_WDHD1_1st"/>
    <property type="match status" value="1"/>
</dbReference>
<dbReference type="PROSITE" id="PS50082">
    <property type="entry name" value="WD_REPEATS_2"/>
    <property type="match status" value="14"/>
</dbReference>
<keyword evidence="1 3" id="KW-0853">WD repeat</keyword>
<dbReference type="InterPro" id="IPR001646">
    <property type="entry name" value="5peptide_repeat"/>
</dbReference>
<organism evidence="5 6">
    <name type="scientific">Aetokthonos hydrillicola Thurmond2011</name>
    <dbReference type="NCBI Taxonomy" id="2712845"/>
    <lineage>
        <taxon>Bacteria</taxon>
        <taxon>Bacillati</taxon>
        <taxon>Cyanobacteriota</taxon>
        <taxon>Cyanophyceae</taxon>
        <taxon>Nostocales</taxon>
        <taxon>Hapalosiphonaceae</taxon>
        <taxon>Aetokthonos</taxon>
    </lineage>
</organism>
<dbReference type="Pfam" id="PF25173">
    <property type="entry name" value="Beta-prop_WDR3_1st"/>
    <property type="match status" value="1"/>
</dbReference>
<dbReference type="InterPro" id="IPR019775">
    <property type="entry name" value="WD40_repeat_CS"/>
</dbReference>
<feature type="repeat" description="WD" evidence="3">
    <location>
        <begin position="1118"/>
        <end position="1159"/>
    </location>
</feature>
<dbReference type="InterPro" id="IPR020472">
    <property type="entry name" value="WD40_PAC1"/>
</dbReference>
<dbReference type="Pfam" id="PF00805">
    <property type="entry name" value="Pentapeptide"/>
    <property type="match status" value="1"/>
</dbReference>
<dbReference type="Gene3D" id="2.130.10.10">
    <property type="entry name" value="YVTN repeat-like/Quinoprotein amine dehydrogenase"/>
    <property type="match status" value="6"/>
</dbReference>
<dbReference type="InterPro" id="IPR011047">
    <property type="entry name" value="Quinoprotein_ADH-like_sf"/>
</dbReference>
<dbReference type="PROSITE" id="PS50943">
    <property type="entry name" value="HTH_CROC1"/>
    <property type="match status" value="1"/>
</dbReference>
<dbReference type="Pfam" id="PF00400">
    <property type="entry name" value="WD40"/>
    <property type="match status" value="5"/>
</dbReference>
<proteinExistence type="predicted"/>
<feature type="repeat" description="WD" evidence="3">
    <location>
        <begin position="737"/>
        <end position="778"/>
    </location>
</feature>